<dbReference type="InterPro" id="IPR043519">
    <property type="entry name" value="NT_sf"/>
</dbReference>
<evidence type="ECO:0000259" key="2">
    <source>
        <dbReference type="Pfam" id="PF01909"/>
    </source>
</evidence>
<feature type="compositionally biased region" description="Basic residues" evidence="1">
    <location>
        <begin position="1"/>
        <end position="12"/>
    </location>
</feature>
<proteinExistence type="predicted"/>
<evidence type="ECO:0000313" key="4">
    <source>
        <dbReference type="Proteomes" id="UP000291469"/>
    </source>
</evidence>
<name>A0A411YBI6_9ACTN</name>
<accession>A0A411YBI6</accession>
<dbReference type="AlphaFoldDB" id="A0A411YBI6"/>
<protein>
    <recommendedName>
        <fullName evidence="2">Polymerase nucleotidyl transferase domain-containing protein</fullName>
    </recommendedName>
</protein>
<evidence type="ECO:0000313" key="3">
    <source>
        <dbReference type="EMBL" id="QBI18517.1"/>
    </source>
</evidence>
<evidence type="ECO:0000256" key="1">
    <source>
        <dbReference type="SAM" id="MobiDB-lite"/>
    </source>
</evidence>
<dbReference type="Proteomes" id="UP000291469">
    <property type="component" value="Chromosome"/>
</dbReference>
<dbReference type="EMBL" id="CP036402">
    <property type="protein sequence ID" value="QBI18517.1"/>
    <property type="molecule type" value="Genomic_DNA"/>
</dbReference>
<dbReference type="PANTHER" id="PTHR43449:SF1">
    <property type="entry name" value="POLYMERASE BETA NUCLEOTIDYLTRANSFERASE DOMAIN-CONTAINING PROTEIN"/>
    <property type="match status" value="1"/>
</dbReference>
<dbReference type="Gene3D" id="3.30.460.10">
    <property type="entry name" value="Beta Polymerase, domain 2"/>
    <property type="match status" value="1"/>
</dbReference>
<dbReference type="GO" id="GO:0016779">
    <property type="term" value="F:nucleotidyltransferase activity"/>
    <property type="evidence" value="ECO:0007669"/>
    <property type="project" value="InterPro"/>
</dbReference>
<feature type="compositionally biased region" description="Basic residues" evidence="1">
    <location>
        <begin position="22"/>
        <end position="32"/>
    </location>
</feature>
<feature type="region of interest" description="Disordered" evidence="1">
    <location>
        <begin position="1"/>
        <end position="71"/>
    </location>
</feature>
<feature type="region of interest" description="Disordered" evidence="1">
    <location>
        <begin position="175"/>
        <end position="206"/>
    </location>
</feature>
<dbReference type="PANTHER" id="PTHR43449">
    <property type="entry name" value="NUCLEOTIDYLTRANSFERASE"/>
    <property type="match status" value="1"/>
</dbReference>
<dbReference type="InterPro" id="IPR002934">
    <property type="entry name" value="Polymerase_NTP_transf_dom"/>
</dbReference>
<reference evidence="3 4" key="1">
    <citation type="submission" date="2019-01" db="EMBL/GenBank/DDBJ databases">
        <title>Egibacter rhizosphaerae EGI 80759T.</title>
        <authorList>
            <person name="Chen D.-D."/>
            <person name="Tian Y."/>
            <person name="Jiao J.-Y."/>
            <person name="Zhang X.-T."/>
            <person name="Zhang Y.-G."/>
            <person name="Zhang Y."/>
            <person name="Xiao M."/>
            <person name="Shu W.-S."/>
            <person name="Li W.-J."/>
        </authorList>
    </citation>
    <scope>NUCLEOTIDE SEQUENCE [LARGE SCALE GENOMIC DNA]</scope>
    <source>
        <strain evidence="3 4">EGI 80759</strain>
    </source>
</reference>
<feature type="domain" description="Polymerase nucleotidyl transferase" evidence="2">
    <location>
        <begin position="98"/>
        <end position="136"/>
    </location>
</feature>
<feature type="compositionally biased region" description="Basic residues" evidence="1">
    <location>
        <begin position="39"/>
        <end position="50"/>
    </location>
</feature>
<sequence length="206" mass="22808">MARRPRRGRRRRSADAPLHPHPLSRRPPRRSRGCALPSQRRRRGHRRRRAADRQRRASLGRAWGNRRGRGGVSVAHPVVRRRREERSAQLARAEQWASALASRLSVHAVVVVGSYARGDFNKWSDVDVLVVADDLPADGRRRLELLHAGAPPGLQPVGWSPGEWGERLARGDPMAREAARDGVVVHGRLPQGPATALDPDGAGDLS</sequence>
<gene>
    <name evidence="3" type="ORF">ER308_02315</name>
</gene>
<dbReference type="KEGG" id="erz:ER308_02315"/>
<organism evidence="3 4">
    <name type="scientific">Egibacter rhizosphaerae</name>
    <dbReference type="NCBI Taxonomy" id="1670831"/>
    <lineage>
        <taxon>Bacteria</taxon>
        <taxon>Bacillati</taxon>
        <taxon>Actinomycetota</taxon>
        <taxon>Nitriliruptoria</taxon>
        <taxon>Egibacterales</taxon>
        <taxon>Egibacteraceae</taxon>
        <taxon>Egibacter</taxon>
    </lineage>
</organism>
<dbReference type="SUPFAM" id="SSF81301">
    <property type="entry name" value="Nucleotidyltransferase"/>
    <property type="match status" value="1"/>
</dbReference>
<keyword evidence="4" id="KW-1185">Reference proteome</keyword>
<dbReference type="Pfam" id="PF01909">
    <property type="entry name" value="NTP_transf_2"/>
    <property type="match status" value="1"/>
</dbReference>